<dbReference type="SUPFAM" id="SSF53474">
    <property type="entry name" value="alpha/beta-Hydrolases"/>
    <property type="match status" value="1"/>
</dbReference>
<reference evidence="4" key="3">
    <citation type="submission" date="2023-05" db="EMBL/GenBank/DDBJ databases">
        <authorList>
            <person name="Smith C.H."/>
        </authorList>
    </citation>
    <scope>NUCLEOTIDE SEQUENCE</scope>
    <source>
        <strain evidence="4">CHS0354</strain>
        <tissue evidence="4">Mantle</tissue>
    </source>
</reference>
<dbReference type="PANTHER" id="PTHR48081">
    <property type="entry name" value="AB HYDROLASE SUPERFAMILY PROTEIN C4A8.06C"/>
    <property type="match status" value="1"/>
</dbReference>
<keyword evidence="2" id="KW-1133">Transmembrane helix</keyword>
<proteinExistence type="predicted"/>
<dbReference type="Proteomes" id="UP001195483">
    <property type="component" value="Unassembled WGS sequence"/>
</dbReference>
<dbReference type="Gene3D" id="3.40.50.1820">
    <property type="entry name" value="alpha/beta hydrolase"/>
    <property type="match status" value="1"/>
</dbReference>
<dbReference type="InterPro" id="IPR013094">
    <property type="entry name" value="AB_hydrolase_3"/>
</dbReference>
<sequence>MHGCSPNCLFLVAILWVSVAYYLYTPFPETANKPWKQSRITAVFKLFGILSSIGETLKIDSATNISRKLMSGIGTSIYAGNPNVQVEKLIFVGVDVVLCRPTTKLGKLPGLVYFHGGGWVFLNADSYRPFTEALCESTEAVVASVEYRLAPENVYRAAFDDCVKNTVFFLRNAEKYNVDMNKIGIAGDSVGGNLAMAVALKLSDDPNLSALPHLAVQGLIYPPFQFFNFRLPSYIEYG</sequence>
<feature type="transmembrane region" description="Helical" evidence="2">
    <location>
        <begin position="7"/>
        <end position="24"/>
    </location>
</feature>
<gene>
    <name evidence="4" type="ORF">CHS0354_012020</name>
</gene>
<protein>
    <recommendedName>
        <fullName evidence="3">Alpha/beta hydrolase fold-3 domain-containing protein</fullName>
    </recommendedName>
</protein>
<dbReference type="Pfam" id="PF07859">
    <property type="entry name" value="Abhydrolase_3"/>
    <property type="match status" value="1"/>
</dbReference>
<dbReference type="InterPro" id="IPR050300">
    <property type="entry name" value="GDXG_lipolytic_enzyme"/>
</dbReference>
<dbReference type="AlphaFoldDB" id="A0AAE0RU62"/>
<evidence type="ECO:0000256" key="2">
    <source>
        <dbReference type="SAM" id="Phobius"/>
    </source>
</evidence>
<evidence type="ECO:0000313" key="4">
    <source>
        <dbReference type="EMBL" id="KAK3579603.1"/>
    </source>
</evidence>
<dbReference type="PANTHER" id="PTHR48081:SF8">
    <property type="entry name" value="ALPHA_BETA HYDROLASE FOLD-3 DOMAIN-CONTAINING PROTEIN-RELATED"/>
    <property type="match status" value="1"/>
</dbReference>
<keyword evidence="2" id="KW-0472">Membrane</keyword>
<reference evidence="4" key="1">
    <citation type="journal article" date="2021" name="Genome Biol. Evol.">
        <title>A High-Quality Reference Genome for a Parasitic Bivalve with Doubly Uniparental Inheritance (Bivalvia: Unionida).</title>
        <authorList>
            <person name="Smith C.H."/>
        </authorList>
    </citation>
    <scope>NUCLEOTIDE SEQUENCE</scope>
    <source>
        <strain evidence="4">CHS0354</strain>
    </source>
</reference>
<reference evidence="4" key="2">
    <citation type="journal article" date="2021" name="Genome Biol. Evol.">
        <title>Developing a high-quality reference genome for a parasitic bivalve with doubly uniparental inheritance (Bivalvia: Unionida).</title>
        <authorList>
            <person name="Smith C.H."/>
        </authorList>
    </citation>
    <scope>NUCLEOTIDE SEQUENCE</scope>
    <source>
        <strain evidence="4">CHS0354</strain>
        <tissue evidence="4">Mantle</tissue>
    </source>
</reference>
<name>A0AAE0RU62_9BIVA</name>
<dbReference type="EMBL" id="JAEAOA010000740">
    <property type="protein sequence ID" value="KAK3579603.1"/>
    <property type="molecule type" value="Genomic_DNA"/>
</dbReference>
<feature type="domain" description="Alpha/beta hydrolase fold-3" evidence="3">
    <location>
        <begin position="111"/>
        <end position="226"/>
    </location>
</feature>
<comment type="caution">
    <text evidence="4">The sequence shown here is derived from an EMBL/GenBank/DDBJ whole genome shotgun (WGS) entry which is preliminary data.</text>
</comment>
<evidence type="ECO:0000256" key="1">
    <source>
        <dbReference type="ARBA" id="ARBA00022801"/>
    </source>
</evidence>
<dbReference type="InterPro" id="IPR029058">
    <property type="entry name" value="AB_hydrolase_fold"/>
</dbReference>
<keyword evidence="1" id="KW-0378">Hydrolase</keyword>
<keyword evidence="2" id="KW-0812">Transmembrane</keyword>
<evidence type="ECO:0000259" key="3">
    <source>
        <dbReference type="Pfam" id="PF07859"/>
    </source>
</evidence>
<dbReference type="GO" id="GO:0016787">
    <property type="term" value="F:hydrolase activity"/>
    <property type="evidence" value="ECO:0007669"/>
    <property type="project" value="UniProtKB-KW"/>
</dbReference>
<accession>A0AAE0RU62</accession>
<organism evidence="4 5">
    <name type="scientific">Potamilus streckersoni</name>
    <dbReference type="NCBI Taxonomy" id="2493646"/>
    <lineage>
        <taxon>Eukaryota</taxon>
        <taxon>Metazoa</taxon>
        <taxon>Spiralia</taxon>
        <taxon>Lophotrochozoa</taxon>
        <taxon>Mollusca</taxon>
        <taxon>Bivalvia</taxon>
        <taxon>Autobranchia</taxon>
        <taxon>Heteroconchia</taxon>
        <taxon>Palaeoheterodonta</taxon>
        <taxon>Unionida</taxon>
        <taxon>Unionoidea</taxon>
        <taxon>Unionidae</taxon>
        <taxon>Ambleminae</taxon>
        <taxon>Lampsilini</taxon>
        <taxon>Potamilus</taxon>
    </lineage>
</organism>
<evidence type="ECO:0000313" key="5">
    <source>
        <dbReference type="Proteomes" id="UP001195483"/>
    </source>
</evidence>
<keyword evidence="5" id="KW-1185">Reference proteome</keyword>